<feature type="compositionally biased region" description="Basic and acidic residues" evidence="2">
    <location>
        <begin position="1"/>
        <end position="14"/>
    </location>
</feature>
<comment type="caution">
    <text evidence="3">The sequence shown here is derived from an EMBL/GenBank/DDBJ whole genome shotgun (WGS) entry which is preliminary data.</text>
</comment>
<evidence type="ECO:0000256" key="2">
    <source>
        <dbReference type="SAM" id="MobiDB-lite"/>
    </source>
</evidence>
<feature type="region of interest" description="Disordered" evidence="2">
    <location>
        <begin position="178"/>
        <end position="203"/>
    </location>
</feature>
<feature type="non-terminal residue" evidence="3">
    <location>
        <position position="203"/>
    </location>
</feature>
<keyword evidence="1" id="KW-0175">Coiled coil</keyword>
<proteinExistence type="predicted"/>
<gene>
    <name evidence="3" type="ORF">PCOR1329_LOCUS43286</name>
</gene>
<evidence type="ECO:0000256" key="1">
    <source>
        <dbReference type="SAM" id="Coils"/>
    </source>
</evidence>
<feature type="coiled-coil region" evidence="1">
    <location>
        <begin position="65"/>
        <end position="113"/>
    </location>
</feature>
<feature type="region of interest" description="Disordered" evidence="2">
    <location>
        <begin position="1"/>
        <end position="25"/>
    </location>
</feature>
<keyword evidence="4" id="KW-1185">Reference proteome</keyword>
<sequence>MQKQIDRLLARDKPPQQQPAAGNASSGLSYKDVLVFLKEKKFEDSVVQAISQKQAQDQVEHPPTVQTARWRVEGLRKKIEKQEQLQRKLEERRKQLLEEEATITTTLDELRKELSVAEKVYSRVHAIAINDVVKVTSAALEPSVLDNEQAKSALAVLQKLQKEALDLKGGARADGAEIAAADGDGDDIDMELLEDGDLEQRTE</sequence>
<feature type="compositionally biased region" description="Acidic residues" evidence="2">
    <location>
        <begin position="183"/>
        <end position="197"/>
    </location>
</feature>
<accession>A0ABN9TXY9</accession>
<dbReference type="Proteomes" id="UP001189429">
    <property type="component" value="Unassembled WGS sequence"/>
</dbReference>
<name>A0ABN9TXY9_9DINO</name>
<dbReference type="EMBL" id="CAUYUJ010015200">
    <property type="protein sequence ID" value="CAK0851020.1"/>
    <property type="molecule type" value="Genomic_DNA"/>
</dbReference>
<evidence type="ECO:0000313" key="3">
    <source>
        <dbReference type="EMBL" id="CAK0851020.1"/>
    </source>
</evidence>
<protein>
    <submittedName>
        <fullName evidence="3">Uncharacterized protein</fullName>
    </submittedName>
</protein>
<reference evidence="3" key="1">
    <citation type="submission" date="2023-10" db="EMBL/GenBank/DDBJ databases">
        <authorList>
            <person name="Chen Y."/>
            <person name="Shah S."/>
            <person name="Dougan E. K."/>
            <person name="Thang M."/>
            <person name="Chan C."/>
        </authorList>
    </citation>
    <scope>NUCLEOTIDE SEQUENCE [LARGE SCALE GENOMIC DNA]</scope>
</reference>
<evidence type="ECO:0000313" key="4">
    <source>
        <dbReference type="Proteomes" id="UP001189429"/>
    </source>
</evidence>
<organism evidence="3 4">
    <name type="scientific">Prorocentrum cordatum</name>
    <dbReference type="NCBI Taxonomy" id="2364126"/>
    <lineage>
        <taxon>Eukaryota</taxon>
        <taxon>Sar</taxon>
        <taxon>Alveolata</taxon>
        <taxon>Dinophyceae</taxon>
        <taxon>Prorocentrales</taxon>
        <taxon>Prorocentraceae</taxon>
        <taxon>Prorocentrum</taxon>
    </lineage>
</organism>